<evidence type="ECO:0008006" key="3">
    <source>
        <dbReference type="Google" id="ProtNLM"/>
    </source>
</evidence>
<proteinExistence type="predicted"/>
<evidence type="ECO:0000313" key="1">
    <source>
        <dbReference type="EMBL" id="WLW41109.1"/>
    </source>
</evidence>
<evidence type="ECO:0000313" key="2">
    <source>
        <dbReference type="Proteomes" id="UP001236683"/>
    </source>
</evidence>
<accession>A0AA50IHR7</accession>
<keyword evidence="2" id="KW-1185">Reference proteome</keyword>
<gene>
    <name evidence="1" type="ORF">MJOCIBJJ_00043</name>
</gene>
<protein>
    <recommendedName>
        <fullName evidence="3">Tailspike protein</fullName>
    </recommendedName>
</protein>
<dbReference type="EMBL" id="OR067836">
    <property type="protein sequence ID" value="WLW41109.1"/>
    <property type="molecule type" value="Genomic_DNA"/>
</dbReference>
<dbReference type="Proteomes" id="UP001236683">
    <property type="component" value="Segment"/>
</dbReference>
<name>A0AA50IHR7_9CAUD</name>
<reference evidence="1 2" key="1">
    <citation type="submission" date="2023-05" db="EMBL/GenBank/DDBJ databases">
        <title>Genome analysis of newly isolated bacteriophages.</title>
        <authorList>
            <person name="Wojcicki M."/>
            <person name="Swider O."/>
            <person name="Srednicka P."/>
            <person name="Shymialevich D."/>
        </authorList>
    </citation>
    <scope>NUCLEOTIDE SEQUENCE [LARGE SCALE GENOMIC DNA]</scope>
</reference>
<sequence>MLDNFNQPKGSTIGVLKDGRTVQETFDELHGSLTLANLRYMEFTQVGQEVVIGEHTAGQGMGGGTFRVISLTPGSYVDDNGCQIITNAGVVLRRKTHFISSDMFGLQGGGDIIACLNNMYKASRTLRIEEVLVCRQTNGQSYRADTRTAPGFSGEVTDGFGFYIKGLGVGNRGPRIDHVGGGVLLTIFKDRNVSVDFWATCGISRLVIQGRSDAWTGSNTTTDATPIRIQDVIGAEISDIFIQGYLGNTSGAAISLYNVTGWTELARFDNVMVRSSAVILRLHRDPNGNGGTDSFFGLKGNIEANAGATGPTTFLRLGDGTSEGRCFLYGHDLKITGWMSSSAGHIGVRVTDYSTCAEGLFTFVFDGYGISAGATAPVISLIRTDGLNSRFDCDVRNYSGQSGNAPLSILQHIWNSCVHSSPDVINNSLNRAYPCVRPRGMRLSFKGTFTLEETQNGVSFPLGSLIPGMKLRVTLHSWNTDKYQLKVSKWDVQVMSIDFPCVITPAFSMGPTLTPTKATVTTPTGTTQALTDATISHPERVQSDVLGSLTLRLNNGRPNNSTSYLANSGLKLNVELPPDPAASVGKPYSVEIEIL</sequence>
<organism evidence="1 2">
    <name type="scientific">Serratia phage KKP 3708</name>
    <dbReference type="NCBI Taxonomy" id="3041362"/>
    <lineage>
        <taxon>Viruses</taxon>
        <taxon>Duplodnaviria</taxon>
        <taxon>Heunggongvirae</taxon>
        <taxon>Uroviricota</taxon>
        <taxon>Caudoviricetes</taxon>
        <taxon>Autographivirales</taxon>
        <taxon>Autotranscriptaviridae</taxon>
        <taxon>Studiervirinae</taxon>
        <taxon>Przondovirus</taxon>
        <taxon>Przondovirus KKP3708</taxon>
    </lineage>
</organism>